<comment type="caution">
    <text evidence="1">The sequence shown here is derived from an EMBL/GenBank/DDBJ whole genome shotgun (WGS) entry which is preliminary data.</text>
</comment>
<evidence type="ECO:0000313" key="1">
    <source>
        <dbReference type="EMBL" id="MDR6785707.1"/>
    </source>
</evidence>
<reference evidence="1" key="1">
    <citation type="submission" date="2023-07" db="EMBL/GenBank/DDBJ databases">
        <title>Sorghum-associated microbial communities from plants grown in Nebraska, USA.</title>
        <authorList>
            <person name="Schachtman D."/>
        </authorList>
    </citation>
    <scope>NUCLEOTIDE SEQUENCE</scope>
    <source>
        <strain evidence="1">2697</strain>
    </source>
</reference>
<organism evidence="1 2">
    <name type="scientific">Pedobacter africanus</name>
    <dbReference type="NCBI Taxonomy" id="151894"/>
    <lineage>
        <taxon>Bacteria</taxon>
        <taxon>Pseudomonadati</taxon>
        <taxon>Bacteroidota</taxon>
        <taxon>Sphingobacteriia</taxon>
        <taxon>Sphingobacteriales</taxon>
        <taxon>Sphingobacteriaceae</taxon>
        <taxon>Pedobacter</taxon>
    </lineage>
</organism>
<proteinExistence type="predicted"/>
<keyword evidence="2" id="KW-1185">Reference proteome</keyword>
<evidence type="ECO:0000313" key="2">
    <source>
        <dbReference type="Proteomes" id="UP001246858"/>
    </source>
</evidence>
<protein>
    <submittedName>
        <fullName evidence="1">TonB-linked SusC/RagA family outer membrane protein</fullName>
    </submittedName>
</protein>
<dbReference type="EMBL" id="JAVDTF010000005">
    <property type="protein sequence ID" value="MDR6785707.1"/>
    <property type="molecule type" value="Genomic_DNA"/>
</dbReference>
<name>A0ACC6L2V3_9SPHI</name>
<sequence>MYNYGFNPGGLRYFGLPPKILLIMKVIIVIMTTFLLQVSAASFGQKVTIVKNNIALSEVFKEIRKQTGYNVLWQQEQVDVAGMVNVNIRNQELKEALDQILTKRGLTYTIADETVMVKAQEKTFLERVVATLANSDVRGRVVDAQGAPLPGATVKVKATGKAVSTDVKGNFYLKNVEEGIVLVVSYTGYISKEVKAEKEMADISLEVSLSKLDEVQVIAYGTTTQRLSTGNVTTIKADVIEKQPVNNPLLALQGRVPGLFIEQATGFAGTGVKVRIQGTNSLLNGNDPLYVIDGMPFTSQLMSIRNSNSADLSSFLGSSGSPLNFLNPADIESIAILKDADATAIYGSRAANGAILITTKKGKSGEIKVDINAQTGWGKVGRKLALMGSEQYLEMRREALKNDGLPAFRPNDYDMNGVWDNTRSTDWQKELIGGTAQYSDIQASVSGGSEHTTFLVGSGYHREGNVFPGDFRDIKASIHFNISSSSSNKRFRFQFSGSFLDDNNKLPQIDLTGSAMTLAPVAPSLYNSDGSINWQFNSSGAPTFLNNPVNYLFQKYNNKTQNLLGNALLSYEIIKGLEIKSTLGYNTLRSSIITSSYSVLPPESIGFSVFGNSIIKSWSIEPQIRYKRKIAGGQLELLLGSTVQSENRDASSITADGFSTQLVLEDIKSATSLTAGPTTSSLYKYNAFFGRANYNWEDKYIVNLTARRDGSSRFGSESRFHNFGAIGVAWVFSNEEFIKNILDLLSFGKLRASYGTTGSDQIGDYNFMSLYEAIPFINAPYQGAVGYQPSRLTNPYLQWEETKKLQIGLDLGFLKDRILINTNYSKNKSSNQLVNNSLPSTAGFGLISANGDATVQNSGWEFSISTTNVSTSTFKWSTSFNLTLPKNKLIAFKDLGNSPYRDFYEIGKPVNRVKLYHFLGVDPTTGVYQFQGTNGVPTNSPVSTIDDYIYLNTDPKYYGGFQNSFEYKGFQLDMLFQFTKQIAQNYRFGNAGNALAGRFVNGLANKPQWQVDRWQKPGDIADIQKYTTGLGLFTSLNNALNSDGSWADASYIRMKNVSISWHLPSNLKKWMHLQNCRIYVQGQNLFTITNYLGLDPESKSSLTLPPLKVVTMGLQIGL</sequence>
<accession>A0ACC6L2V3</accession>
<gene>
    <name evidence="1" type="ORF">J2X78_004299</name>
</gene>
<dbReference type="Proteomes" id="UP001246858">
    <property type="component" value="Unassembled WGS sequence"/>
</dbReference>